<gene>
    <name evidence="4" type="primary">argH</name>
    <name evidence="6" type="ORF">UT39_C0012G0045</name>
</gene>
<keyword evidence="4 6" id="KW-0456">Lyase</keyword>
<dbReference type="GO" id="GO:0004056">
    <property type="term" value="F:argininosuccinate lyase activity"/>
    <property type="evidence" value="ECO:0007669"/>
    <property type="project" value="UniProtKB-UniRule"/>
</dbReference>
<dbReference type="InterPro" id="IPR020557">
    <property type="entry name" value="Fumarate_lyase_CS"/>
</dbReference>
<dbReference type="UniPathway" id="UPA00068">
    <property type="reaction ID" value="UER00114"/>
</dbReference>
<evidence type="ECO:0000256" key="2">
    <source>
        <dbReference type="ARBA" id="ARBA00012338"/>
    </source>
</evidence>
<dbReference type="InterPro" id="IPR022761">
    <property type="entry name" value="Fumarate_lyase_N"/>
</dbReference>
<dbReference type="Gene3D" id="1.20.200.10">
    <property type="entry name" value="Fumarase/aspartase (Central domain)"/>
    <property type="match status" value="1"/>
</dbReference>
<dbReference type="EMBL" id="LBWP01000012">
    <property type="protein sequence ID" value="KKR11023.1"/>
    <property type="molecule type" value="Genomic_DNA"/>
</dbReference>
<dbReference type="PANTHER" id="PTHR43814">
    <property type="entry name" value="ARGININOSUCCINATE LYASE"/>
    <property type="match status" value="1"/>
</dbReference>
<dbReference type="HAMAP" id="MF_00006">
    <property type="entry name" value="Arg_succ_lyase"/>
    <property type="match status" value="1"/>
</dbReference>
<dbReference type="CDD" id="cd01359">
    <property type="entry name" value="Argininosuccinate_lyase"/>
    <property type="match status" value="1"/>
</dbReference>
<comment type="caution">
    <text evidence="6">The sequence shown here is derived from an EMBL/GenBank/DDBJ whole genome shotgun (WGS) entry which is preliminary data.</text>
</comment>
<evidence type="ECO:0000259" key="5">
    <source>
        <dbReference type="Pfam" id="PF00206"/>
    </source>
</evidence>
<dbReference type="Gene3D" id="1.10.40.30">
    <property type="entry name" value="Fumarase/aspartase (C-terminal domain)"/>
    <property type="match status" value="1"/>
</dbReference>
<dbReference type="PATRIC" id="fig|1618550.3.peg.778"/>
<dbReference type="GO" id="GO:0005829">
    <property type="term" value="C:cytosol"/>
    <property type="evidence" value="ECO:0007669"/>
    <property type="project" value="TreeGrafter"/>
</dbReference>
<evidence type="ECO:0000256" key="3">
    <source>
        <dbReference type="ARBA" id="ARBA00022571"/>
    </source>
</evidence>
<feature type="domain" description="Fumarate lyase N-terminal" evidence="5">
    <location>
        <begin position="26"/>
        <end position="303"/>
    </location>
</feature>
<dbReference type="PRINTS" id="PR00149">
    <property type="entry name" value="FUMRATELYASE"/>
</dbReference>
<comment type="subcellular location">
    <subcellularLocation>
        <location evidence="4">Cytoplasm</location>
    </subcellularLocation>
</comment>
<dbReference type="SUPFAM" id="SSF48557">
    <property type="entry name" value="L-aspartase-like"/>
    <property type="match status" value="1"/>
</dbReference>
<dbReference type="EC" id="4.3.2.1" evidence="2 4"/>
<evidence type="ECO:0000256" key="1">
    <source>
        <dbReference type="ARBA" id="ARBA00004941"/>
    </source>
</evidence>
<keyword evidence="4" id="KW-0028">Amino-acid biosynthesis</keyword>
<dbReference type="PRINTS" id="PR00145">
    <property type="entry name" value="ARGSUCLYASE"/>
</dbReference>
<name>A0A0G0N6H7_9BACT</name>
<dbReference type="InterPro" id="IPR024083">
    <property type="entry name" value="Fumarase/histidase_N"/>
</dbReference>
<sequence>MKKLWQKNAVRLNPVIEVFETKGDLILDQKLVKYDVWGSVAQAKMLNKIGIITPNELSSVIAGLQDILKLNEQNKFILEAGDEDVHTKIENYLTEKCGEVGKKIHTGRSRNDQVLTVIRLFSKEQLILIWQELITLENSFLKFAKKFQSVAMPGYTHLQKAMPSTVGLWALAFLESLLDDSKSISHAYELNNQSPLGSAAGFGVPLGLDRAYSAKLLGFAKVQINPVYCQNSRGKIEAEIVASLIQILATINKFASDVLLFTTAEFNYFTISESLCSGSSIMPQKKNVDVAELLKSKVHLVLGYYIQLISLSNNLFSGYNRDLQDSKKPLMESFEIVLDSLKVADILINNLTPNKEKLLSSLTPEIFATHRAFELVKKDIPFREAYQMVGSSNQDIRIKDIDKLLKLSTHIGGTGNLGLKLFEKEVGLSKVGFAEEENHFYLSIKKLLEN</sequence>
<protein>
    <recommendedName>
        <fullName evidence="2 4">Argininosuccinate lyase</fullName>
        <shortName evidence="4">ASAL</shortName>
        <ecNumber evidence="2 4">4.3.2.1</ecNumber>
    </recommendedName>
    <alternativeName>
        <fullName evidence="4">Arginosuccinase</fullName>
    </alternativeName>
</protein>
<organism evidence="6 7">
    <name type="scientific">Candidatus Woesebacteria bacterium GW2011_GWA1_39_21</name>
    <dbReference type="NCBI Taxonomy" id="1618550"/>
    <lineage>
        <taxon>Bacteria</taxon>
        <taxon>Candidatus Woeseibacteriota</taxon>
    </lineage>
</organism>
<dbReference type="Proteomes" id="UP000034246">
    <property type="component" value="Unassembled WGS sequence"/>
</dbReference>
<dbReference type="PANTHER" id="PTHR43814:SF1">
    <property type="entry name" value="ARGININOSUCCINATE LYASE"/>
    <property type="match status" value="1"/>
</dbReference>
<dbReference type="Gene3D" id="1.10.275.10">
    <property type="entry name" value="Fumarase/aspartase (N-terminal domain)"/>
    <property type="match status" value="1"/>
</dbReference>
<dbReference type="InterPro" id="IPR000362">
    <property type="entry name" value="Fumarate_lyase_fam"/>
</dbReference>
<comment type="similarity">
    <text evidence="4">Belongs to the lyase 1 family. Argininosuccinate lyase subfamily.</text>
</comment>
<evidence type="ECO:0000313" key="6">
    <source>
        <dbReference type="EMBL" id="KKR11023.1"/>
    </source>
</evidence>
<keyword evidence="3 4" id="KW-0055">Arginine biosynthesis</keyword>
<dbReference type="PROSITE" id="PS00163">
    <property type="entry name" value="FUMARATE_LYASES"/>
    <property type="match status" value="1"/>
</dbReference>
<comment type="pathway">
    <text evidence="1 4">Amino-acid biosynthesis; L-arginine biosynthesis; L-arginine from L-ornithine and carbamoyl phosphate: step 3/3.</text>
</comment>
<dbReference type="GO" id="GO:0042450">
    <property type="term" value="P:L-arginine biosynthetic process via ornithine"/>
    <property type="evidence" value="ECO:0007669"/>
    <property type="project" value="UniProtKB-UniRule"/>
</dbReference>
<comment type="catalytic activity">
    <reaction evidence="4">
        <text>2-(N(omega)-L-arginino)succinate = fumarate + L-arginine</text>
        <dbReference type="Rhea" id="RHEA:24020"/>
        <dbReference type="ChEBI" id="CHEBI:29806"/>
        <dbReference type="ChEBI" id="CHEBI:32682"/>
        <dbReference type="ChEBI" id="CHEBI:57472"/>
        <dbReference type="EC" id="4.3.2.1"/>
    </reaction>
</comment>
<evidence type="ECO:0000313" key="7">
    <source>
        <dbReference type="Proteomes" id="UP000034246"/>
    </source>
</evidence>
<dbReference type="InterPro" id="IPR009049">
    <property type="entry name" value="Argininosuccinate_lyase"/>
</dbReference>
<accession>A0A0G0N6H7</accession>
<evidence type="ECO:0000256" key="4">
    <source>
        <dbReference type="HAMAP-Rule" id="MF_00006"/>
    </source>
</evidence>
<dbReference type="AlphaFoldDB" id="A0A0G0N6H7"/>
<proteinExistence type="inferred from homology"/>
<dbReference type="NCBIfam" id="TIGR00838">
    <property type="entry name" value="argH"/>
    <property type="match status" value="1"/>
</dbReference>
<dbReference type="Pfam" id="PF00206">
    <property type="entry name" value="Lyase_1"/>
    <property type="match status" value="1"/>
</dbReference>
<keyword evidence="4" id="KW-0963">Cytoplasm</keyword>
<reference evidence="6 7" key="1">
    <citation type="journal article" date="2015" name="Nature">
        <title>rRNA introns, odd ribosomes, and small enigmatic genomes across a large radiation of phyla.</title>
        <authorList>
            <person name="Brown C.T."/>
            <person name="Hug L.A."/>
            <person name="Thomas B.C."/>
            <person name="Sharon I."/>
            <person name="Castelle C.J."/>
            <person name="Singh A."/>
            <person name="Wilkins M.J."/>
            <person name="Williams K.H."/>
            <person name="Banfield J.F."/>
        </authorList>
    </citation>
    <scope>NUCLEOTIDE SEQUENCE [LARGE SCALE GENOMIC DNA]</scope>
</reference>
<dbReference type="STRING" id="1618550.UT39_C0012G0045"/>
<dbReference type="InterPro" id="IPR008948">
    <property type="entry name" value="L-Aspartase-like"/>
</dbReference>